<keyword evidence="2" id="KW-0732">Signal</keyword>
<evidence type="ECO:0000313" key="4">
    <source>
        <dbReference type="EMBL" id="KAL1282048.1"/>
    </source>
</evidence>
<gene>
    <name evidence="4" type="ORF">QQF64_000851</name>
</gene>
<dbReference type="CDD" id="cd00037">
    <property type="entry name" value="CLECT"/>
    <property type="match status" value="1"/>
</dbReference>
<dbReference type="SMART" id="SM00034">
    <property type="entry name" value="CLECT"/>
    <property type="match status" value="1"/>
</dbReference>
<name>A0ABR3NYC4_9TELE</name>
<proteinExistence type="predicted"/>
<dbReference type="Proteomes" id="UP001558613">
    <property type="component" value="Unassembled WGS sequence"/>
</dbReference>
<dbReference type="Pfam" id="PF00059">
    <property type="entry name" value="Lectin_C"/>
    <property type="match status" value="1"/>
</dbReference>
<evidence type="ECO:0000259" key="3">
    <source>
        <dbReference type="PROSITE" id="PS50041"/>
    </source>
</evidence>
<keyword evidence="1" id="KW-1015">Disulfide bond</keyword>
<dbReference type="PROSITE" id="PS00615">
    <property type="entry name" value="C_TYPE_LECTIN_1"/>
    <property type="match status" value="1"/>
</dbReference>
<reference evidence="4 5" key="1">
    <citation type="submission" date="2023-09" db="EMBL/GenBank/DDBJ databases">
        <authorList>
            <person name="Wang M."/>
        </authorList>
    </citation>
    <scope>NUCLEOTIDE SEQUENCE [LARGE SCALE GENOMIC DNA]</scope>
    <source>
        <strain evidence="4">GT-2023</strain>
        <tissue evidence="4">Liver</tissue>
    </source>
</reference>
<evidence type="ECO:0000256" key="1">
    <source>
        <dbReference type="ARBA" id="ARBA00023157"/>
    </source>
</evidence>
<feature type="signal peptide" evidence="2">
    <location>
        <begin position="1"/>
        <end position="19"/>
    </location>
</feature>
<sequence>MFKLRIICVLLMTLLFVSGNFLTLERGDVAGRTNATARCPMPKTCHIYGFMEWYKVGSYCVKFFSELLNFTAAEFSCRNKVPGAHLVSVHNEEDNNLLVNIVKQANNSNPRVWLGAFELFKTETFLWLDGSFWDFEFWKPGEPSHKHTSEDCMEMYLSDAGRWNDETCGKKKSYICAFKWHTILKPGSEKME</sequence>
<feature type="domain" description="C-type lectin" evidence="3">
    <location>
        <begin position="56"/>
        <end position="177"/>
    </location>
</feature>
<feature type="chain" id="PRO_5046734817" description="C-type lectin domain-containing protein" evidence="2">
    <location>
        <begin position="20"/>
        <end position="192"/>
    </location>
</feature>
<comment type="caution">
    <text evidence="4">The sequence shown here is derived from an EMBL/GenBank/DDBJ whole genome shotgun (WGS) entry which is preliminary data.</text>
</comment>
<dbReference type="PROSITE" id="PS50041">
    <property type="entry name" value="C_TYPE_LECTIN_2"/>
    <property type="match status" value="1"/>
</dbReference>
<evidence type="ECO:0000256" key="2">
    <source>
        <dbReference type="SAM" id="SignalP"/>
    </source>
</evidence>
<dbReference type="InterPro" id="IPR018378">
    <property type="entry name" value="C-type_lectin_CS"/>
</dbReference>
<dbReference type="PANTHER" id="PTHR22803">
    <property type="entry name" value="MANNOSE, PHOSPHOLIPASE, LECTIN RECEPTOR RELATED"/>
    <property type="match status" value="1"/>
</dbReference>
<dbReference type="SUPFAM" id="SSF56436">
    <property type="entry name" value="C-type lectin-like"/>
    <property type="match status" value="1"/>
</dbReference>
<dbReference type="InterPro" id="IPR016187">
    <property type="entry name" value="CTDL_fold"/>
</dbReference>
<organism evidence="4 5">
    <name type="scientific">Cirrhinus molitorella</name>
    <name type="common">mud carp</name>
    <dbReference type="NCBI Taxonomy" id="172907"/>
    <lineage>
        <taxon>Eukaryota</taxon>
        <taxon>Metazoa</taxon>
        <taxon>Chordata</taxon>
        <taxon>Craniata</taxon>
        <taxon>Vertebrata</taxon>
        <taxon>Euteleostomi</taxon>
        <taxon>Actinopterygii</taxon>
        <taxon>Neopterygii</taxon>
        <taxon>Teleostei</taxon>
        <taxon>Ostariophysi</taxon>
        <taxon>Cypriniformes</taxon>
        <taxon>Cyprinidae</taxon>
        <taxon>Labeoninae</taxon>
        <taxon>Labeonini</taxon>
        <taxon>Cirrhinus</taxon>
    </lineage>
</organism>
<dbReference type="InterPro" id="IPR016186">
    <property type="entry name" value="C-type_lectin-like/link_sf"/>
</dbReference>
<dbReference type="InterPro" id="IPR001304">
    <property type="entry name" value="C-type_lectin-like"/>
</dbReference>
<dbReference type="EMBL" id="JAYMGO010000001">
    <property type="protein sequence ID" value="KAL1282048.1"/>
    <property type="molecule type" value="Genomic_DNA"/>
</dbReference>
<protein>
    <recommendedName>
        <fullName evidence="3">C-type lectin domain-containing protein</fullName>
    </recommendedName>
</protein>
<evidence type="ECO:0000313" key="5">
    <source>
        <dbReference type="Proteomes" id="UP001558613"/>
    </source>
</evidence>
<dbReference type="InterPro" id="IPR050111">
    <property type="entry name" value="C-type_lectin/snaclec_domain"/>
</dbReference>
<keyword evidence="5" id="KW-1185">Reference proteome</keyword>
<dbReference type="Gene3D" id="3.10.100.10">
    <property type="entry name" value="Mannose-Binding Protein A, subunit A"/>
    <property type="match status" value="1"/>
</dbReference>
<accession>A0ABR3NYC4</accession>